<dbReference type="Gene3D" id="1.25.40.10">
    <property type="entry name" value="Tetratricopeptide repeat domain"/>
    <property type="match status" value="1"/>
</dbReference>
<keyword evidence="3 5" id="KW-1133">Transmembrane helix</keyword>
<feature type="transmembrane region" description="Helical" evidence="5">
    <location>
        <begin position="43"/>
        <end position="61"/>
    </location>
</feature>
<evidence type="ECO:0000256" key="1">
    <source>
        <dbReference type="ARBA" id="ARBA00004141"/>
    </source>
</evidence>
<dbReference type="InterPro" id="IPR011990">
    <property type="entry name" value="TPR-like_helical_dom_sf"/>
</dbReference>
<evidence type="ECO:0000313" key="7">
    <source>
        <dbReference type="EMBL" id="TMQ64837.1"/>
    </source>
</evidence>
<comment type="caution">
    <text evidence="7">The sequence shown here is derived from an EMBL/GenBank/DDBJ whole genome shotgun (WGS) entry which is preliminary data.</text>
</comment>
<feature type="transmembrane region" description="Helical" evidence="5">
    <location>
        <begin position="248"/>
        <end position="269"/>
    </location>
</feature>
<feature type="transmembrane region" description="Helical" evidence="5">
    <location>
        <begin position="414"/>
        <end position="433"/>
    </location>
</feature>
<evidence type="ECO:0000256" key="3">
    <source>
        <dbReference type="ARBA" id="ARBA00022989"/>
    </source>
</evidence>
<evidence type="ECO:0000259" key="6">
    <source>
        <dbReference type="Pfam" id="PF04932"/>
    </source>
</evidence>
<dbReference type="PANTHER" id="PTHR37422:SF13">
    <property type="entry name" value="LIPOPOLYSACCHARIDE BIOSYNTHESIS PROTEIN PA4999-RELATED"/>
    <property type="match status" value="1"/>
</dbReference>
<dbReference type="InterPro" id="IPR007016">
    <property type="entry name" value="O-antigen_ligase-rel_domated"/>
</dbReference>
<evidence type="ECO:0000256" key="2">
    <source>
        <dbReference type="ARBA" id="ARBA00022692"/>
    </source>
</evidence>
<dbReference type="AlphaFoldDB" id="A0A538TMJ0"/>
<feature type="transmembrane region" description="Helical" evidence="5">
    <location>
        <begin position="445"/>
        <end position="468"/>
    </location>
</feature>
<dbReference type="EMBL" id="VBOZ01000017">
    <property type="protein sequence ID" value="TMQ64837.1"/>
    <property type="molecule type" value="Genomic_DNA"/>
</dbReference>
<feature type="transmembrane region" description="Helical" evidence="5">
    <location>
        <begin position="20"/>
        <end position="37"/>
    </location>
</feature>
<feature type="domain" description="O-antigen ligase-related" evidence="6">
    <location>
        <begin position="205"/>
        <end position="367"/>
    </location>
</feature>
<dbReference type="SUPFAM" id="SSF48452">
    <property type="entry name" value="TPR-like"/>
    <property type="match status" value="1"/>
</dbReference>
<sequence>MMAASGREFQARVGGRASSLLASCTLIVALSFTPWVIGAEAPWAQFAFRAIGLTAFGVVSLNEMRGALARSRWAASATMGCILIVATSGLSAAVSINRGKSLEAMLNLLAIAGLFLTAAIVLRGKKFFRGVALLEVLAAVPVAAVGIAQHFRPDLVPAGNSYPGRALGPFGQPNRLGGYLIALIPLALALSFSIQDRLLRLGLLLAVFAFTLCLVATYSRGAWIGFAVGLLSLAALLTRWPELMPRPVWIGAALVALLAPAILLLPSILSRITPKPSAAPAWNLPIDPEREGSGAMRRAVWSGSVAAFAARPVLGWGIGAFREGYDRSKSDPLKRLEAVGGRTADQAHNYYLETLAERGVLGLAAFLTFVALCAAAGLAAFREGTPDSRLLAAGLLASVAALLVHAALEDNVSLVPHGTLLFANLGLLVAVAPGSKDVPSRRVRWAGAAGVLVAVLGIAVSGLSAMAATTAQDAVKATAVGRLDEATARFAVATRLAPWEELYAAGRGKAAESSARAGRGSAALREAESGYRRAIALNGSDPVTRHELARLYLSHATEFGSAGIASAERELRAALTQNPHYAEIRNDLGVALLAQGDRAGARAEFRAAGEGRPEFVDPLLNLAVLAQEDGNIAEATRLVAIAIERNPGSARAARMRESLEVRSGK</sequence>
<evidence type="ECO:0000313" key="8">
    <source>
        <dbReference type="Proteomes" id="UP000317691"/>
    </source>
</evidence>
<evidence type="ECO:0000256" key="5">
    <source>
        <dbReference type="SAM" id="Phobius"/>
    </source>
</evidence>
<feature type="transmembrane region" description="Helical" evidence="5">
    <location>
        <begin position="360"/>
        <end position="381"/>
    </location>
</feature>
<dbReference type="Pfam" id="PF14559">
    <property type="entry name" value="TPR_19"/>
    <property type="match status" value="1"/>
</dbReference>
<keyword evidence="4 5" id="KW-0472">Membrane</keyword>
<name>A0A538TMJ0_UNCEI</name>
<feature type="transmembrane region" description="Helical" evidence="5">
    <location>
        <begin position="102"/>
        <end position="122"/>
    </location>
</feature>
<dbReference type="PANTHER" id="PTHR37422">
    <property type="entry name" value="TEICHURONIC ACID BIOSYNTHESIS PROTEIN TUAE"/>
    <property type="match status" value="1"/>
</dbReference>
<proteinExistence type="predicted"/>
<dbReference type="Proteomes" id="UP000317691">
    <property type="component" value="Unassembled WGS sequence"/>
</dbReference>
<keyword evidence="2 5" id="KW-0812">Transmembrane</keyword>
<reference evidence="7 8" key="1">
    <citation type="journal article" date="2019" name="Nat. Microbiol.">
        <title>Mediterranean grassland soil C-N compound turnover is dependent on rainfall and depth, and is mediated by genomically divergent microorganisms.</title>
        <authorList>
            <person name="Diamond S."/>
            <person name="Andeer P.F."/>
            <person name="Li Z."/>
            <person name="Crits-Christoph A."/>
            <person name="Burstein D."/>
            <person name="Anantharaman K."/>
            <person name="Lane K.R."/>
            <person name="Thomas B.C."/>
            <person name="Pan C."/>
            <person name="Northen T.R."/>
            <person name="Banfield J.F."/>
        </authorList>
    </citation>
    <scope>NUCLEOTIDE SEQUENCE [LARGE SCALE GENOMIC DNA]</scope>
    <source>
        <strain evidence="7">WS_9</strain>
    </source>
</reference>
<dbReference type="GO" id="GO:0016020">
    <property type="term" value="C:membrane"/>
    <property type="evidence" value="ECO:0007669"/>
    <property type="project" value="UniProtKB-SubCell"/>
</dbReference>
<organism evidence="7 8">
    <name type="scientific">Eiseniibacteriota bacterium</name>
    <dbReference type="NCBI Taxonomy" id="2212470"/>
    <lineage>
        <taxon>Bacteria</taxon>
        <taxon>Candidatus Eiseniibacteriota</taxon>
    </lineage>
</organism>
<protein>
    <recommendedName>
        <fullName evidence="6">O-antigen ligase-related domain-containing protein</fullName>
    </recommendedName>
</protein>
<evidence type="ECO:0000256" key="4">
    <source>
        <dbReference type="ARBA" id="ARBA00023136"/>
    </source>
</evidence>
<comment type="subcellular location">
    <subcellularLocation>
        <location evidence="1">Membrane</location>
        <topology evidence="1">Multi-pass membrane protein</topology>
    </subcellularLocation>
</comment>
<feature type="transmembrane region" description="Helical" evidence="5">
    <location>
        <begin position="131"/>
        <end position="151"/>
    </location>
</feature>
<feature type="transmembrane region" description="Helical" evidence="5">
    <location>
        <begin position="201"/>
        <end position="218"/>
    </location>
</feature>
<feature type="transmembrane region" description="Helical" evidence="5">
    <location>
        <begin position="73"/>
        <end position="96"/>
    </location>
</feature>
<dbReference type="InterPro" id="IPR051533">
    <property type="entry name" value="WaaL-like"/>
</dbReference>
<feature type="transmembrane region" description="Helical" evidence="5">
    <location>
        <begin position="176"/>
        <end position="194"/>
    </location>
</feature>
<feature type="transmembrane region" description="Helical" evidence="5">
    <location>
        <begin position="390"/>
        <end position="408"/>
    </location>
</feature>
<accession>A0A538TMJ0</accession>
<gene>
    <name evidence="7" type="ORF">E6K79_07305</name>
</gene>
<dbReference type="Pfam" id="PF04932">
    <property type="entry name" value="Wzy_C"/>
    <property type="match status" value="1"/>
</dbReference>